<keyword evidence="3" id="KW-1185">Reference proteome</keyword>
<keyword evidence="1" id="KW-0812">Transmembrane</keyword>
<dbReference type="EMBL" id="JACVVK020000247">
    <property type="protein sequence ID" value="KAK7482300.1"/>
    <property type="molecule type" value="Genomic_DNA"/>
</dbReference>
<dbReference type="Proteomes" id="UP001519460">
    <property type="component" value="Unassembled WGS sequence"/>
</dbReference>
<feature type="transmembrane region" description="Helical" evidence="1">
    <location>
        <begin position="193"/>
        <end position="216"/>
    </location>
</feature>
<dbReference type="AlphaFoldDB" id="A0ABD0K4F6"/>
<proteinExistence type="predicted"/>
<evidence type="ECO:0000313" key="2">
    <source>
        <dbReference type="EMBL" id="KAK7482300.1"/>
    </source>
</evidence>
<accession>A0ABD0K4F6</accession>
<sequence>MSPTFQWLIRWGCLAVMSLAVLLHIVGMSVAHWLKIVARPEGYPGILRFLEQEGVDTGPNSTVTGAVTHAEVNVGLWRWCVEVQILGSKYDACRTPGLGDFPGWWRASQALAVIGLLMGMLSGMCGGMEVYYSRRGVRFSGLAVLCSISCFVTALALGLSNGLYASRYLGKVTTVLDIWQAASSFMYPPSLDWAFGFGAAAATLMGGTGIILLAFITRTYPAYHRTENVVV</sequence>
<feature type="transmembrane region" description="Helical" evidence="1">
    <location>
        <begin position="139"/>
        <end position="159"/>
    </location>
</feature>
<evidence type="ECO:0000313" key="3">
    <source>
        <dbReference type="Proteomes" id="UP001519460"/>
    </source>
</evidence>
<dbReference type="Gene3D" id="1.20.140.150">
    <property type="match status" value="1"/>
</dbReference>
<protein>
    <submittedName>
        <fullName evidence="2">Uncharacterized protein</fullName>
    </submittedName>
</protein>
<keyword evidence="1" id="KW-1133">Transmembrane helix</keyword>
<feature type="transmembrane region" description="Helical" evidence="1">
    <location>
        <begin position="12"/>
        <end position="34"/>
    </location>
</feature>
<organism evidence="2 3">
    <name type="scientific">Batillaria attramentaria</name>
    <dbReference type="NCBI Taxonomy" id="370345"/>
    <lineage>
        <taxon>Eukaryota</taxon>
        <taxon>Metazoa</taxon>
        <taxon>Spiralia</taxon>
        <taxon>Lophotrochozoa</taxon>
        <taxon>Mollusca</taxon>
        <taxon>Gastropoda</taxon>
        <taxon>Caenogastropoda</taxon>
        <taxon>Sorbeoconcha</taxon>
        <taxon>Cerithioidea</taxon>
        <taxon>Batillariidae</taxon>
        <taxon>Batillaria</taxon>
    </lineage>
</organism>
<name>A0ABD0K4F6_9CAEN</name>
<keyword evidence="1" id="KW-0472">Membrane</keyword>
<gene>
    <name evidence="2" type="ORF">BaRGS_00026428</name>
</gene>
<reference evidence="2 3" key="1">
    <citation type="journal article" date="2023" name="Sci. Data">
        <title>Genome assembly of the Korean intertidal mud-creeper Batillaria attramentaria.</title>
        <authorList>
            <person name="Patra A.K."/>
            <person name="Ho P.T."/>
            <person name="Jun S."/>
            <person name="Lee S.J."/>
            <person name="Kim Y."/>
            <person name="Won Y.J."/>
        </authorList>
    </citation>
    <scope>NUCLEOTIDE SEQUENCE [LARGE SCALE GENOMIC DNA]</scope>
    <source>
        <strain evidence="2">Wonlab-2016</strain>
    </source>
</reference>
<comment type="caution">
    <text evidence="2">The sequence shown here is derived from an EMBL/GenBank/DDBJ whole genome shotgun (WGS) entry which is preliminary data.</text>
</comment>
<feature type="transmembrane region" description="Helical" evidence="1">
    <location>
        <begin position="110"/>
        <end position="132"/>
    </location>
</feature>
<evidence type="ECO:0000256" key="1">
    <source>
        <dbReference type="SAM" id="Phobius"/>
    </source>
</evidence>